<dbReference type="Gene3D" id="3.40.50.410">
    <property type="entry name" value="von Willebrand factor, type A domain"/>
    <property type="match status" value="1"/>
</dbReference>
<dbReference type="Proteomes" id="UP000237889">
    <property type="component" value="Chromosome"/>
</dbReference>
<accession>A0A2S0NAU3</accession>
<protein>
    <recommendedName>
        <fullName evidence="4">VWA domain-containing protein</fullName>
    </recommendedName>
</protein>
<evidence type="ECO:0000256" key="1">
    <source>
        <dbReference type="SAM" id="MobiDB-lite"/>
    </source>
</evidence>
<proteinExistence type="predicted"/>
<organism evidence="2 3">
    <name type="scientific">Phreatobacter cathodiphilus</name>
    <dbReference type="NCBI Taxonomy" id="1868589"/>
    <lineage>
        <taxon>Bacteria</taxon>
        <taxon>Pseudomonadati</taxon>
        <taxon>Pseudomonadota</taxon>
        <taxon>Alphaproteobacteria</taxon>
        <taxon>Hyphomicrobiales</taxon>
        <taxon>Phreatobacteraceae</taxon>
        <taxon>Phreatobacter</taxon>
    </lineage>
</organism>
<dbReference type="InterPro" id="IPR036465">
    <property type="entry name" value="vWFA_dom_sf"/>
</dbReference>
<evidence type="ECO:0008006" key="4">
    <source>
        <dbReference type="Google" id="ProtNLM"/>
    </source>
</evidence>
<dbReference type="KEGG" id="phr:C6569_09160"/>
<dbReference type="EMBL" id="CP027668">
    <property type="protein sequence ID" value="AVO45216.1"/>
    <property type="molecule type" value="Genomic_DNA"/>
</dbReference>
<name>A0A2S0NAU3_9HYPH</name>
<keyword evidence="3" id="KW-1185">Reference proteome</keyword>
<sequence length="250" mass="25860">MTQKNPLAPGQTGTPTPGRTGAGGVSVSGAADIAAFLKTAAAVGPPKVPGERGRLVFALDATASREPTWGMAQEIQGQMFTEAARVGTLDIQLVFFRGMGECRSSGWVADAAKLKALMGKVSCIGGQTQIGRVLAHAAEEAAERRIHAVVYVGDAMEESLDDLCGKAGRLAMANVPVFLFLEGGDPVAEHAYREIARITRGAFARFDPGAAAQLAELLRAVAAFASGGRLALADAAKGSRGAQLLLGQMR</sequence>
<dbReference type="SUPFAM" id="SSF53300">
    <property type="entry name" value="vWA-like"/>
    <property type="match status" value="1"/>
</dbReference>
<dbReference type="OrthoDB" id="5430236at2"/>
<reference evidence="2 3" key="1">
    <citation type="submission" date="2018-03" db="EMBL/GenBank/DDBJ databases">
        <title>Genome sequencing of Phreatobacter sp.</title>
        <authorList>
            <person name="Kim S.-J."/>
            <person name="Heo J."/>
            <person name="Kwon S.-W."/>
        </authorList>
    </citation>
    <scope>NUCLEOTIDE SEQUENCE [LARGE SCALE GENOMIC DNA]</scope>
    <source>
        <strain evidence="2 3">S-12</strain>
    </source>
</reference>
<feature type="region of interest" description="Disordered" evidence="1">
    <location>
        <begin position="1"/>
        <end position="24"/>
    </location>
</feature>
<gene>
    <name evidence="2" type="ORF">C6569_09160</name>
</gene>
<evidence type="ECO:0000313" key="3">
    <source>
        <dbReference type="Proteomes" id="UP000237889"/>
    </source>
</evidence>
<evidence type="ECO:0000313" key="2">
    <source>
        <dbReference type="EMBL" id="AVO45216.1"/>
    </source>
</evidence>
<dbReference type="RefSeq" id="WP_106748557.1">
    <property type="nucleotide sequence ID" value="NZ_CP027668.1"/>
</dbReference>
<feature type="compositionally biased region" description="Low complexity" evidence="1">
    <location>
        <begin position="1"/>
        <end position="19"/>
    </location>
</feature>
<dbReference type="AlphaFoldDB" id="A0A2S0NAU3"/>